<comment type="caution">
    <text evidence="1">The sequence shown here is derived from an EMBL/GenBank/DDBJ whole genome shotgun (WGS) entry which is preliminary data.</text>
</comment>
<evidence type="ECO:0000313" key="2">
    <source>
        <dbReference type="Proteomes" id="UP000317944"/>
    </source>
</evidence>
<dbReference type="Proteomes" id="UP000317944">
    <property type="component" value="Unassembled WGS sequence"/>
</dbReference>
<accession>A0A544UK67</accession>
<evidence type="ECO:0000313" key="1">
    <source>
        <dbReference type="EMBL" id="TQR33637.1"/>
    </source>
</evidence>
<sequence length="574" mass="67524">MNKVLNSYDFDELRQQIENKEKWNKEAFTVFPYEAGSGKSRESQHFLGEMTKNYSHKAIYIQRFVKDNQLEEAVNRINEFAGRDVAVGITGEDNKKKNGLDKAKGAQIIVCSHSMYKQFCRGLHTELLKEREVLVVDEYIDLVERIYITLEDMASLWSDFDLYEQGREMVALAEILKERYYHYSTLLNAVNKQEIFYLDFQDTIYAKYKRVVESLITSVHDKVQKQLLIKIQNLLKNGGLFYENCFHTFEDISFYLLENNIILDANGNFDATYQLHQDIFHVKNQPPVFNYSQTILKHFNINTSKGQLEKYLNFYEKMLEVIEFNIGSKILFVTEKDSVRTVQEALLIKYAHIGDTIEEIESHFDIKFEIEYFGNIIGRNDFRDFDKVVILKTPNYSYLDYALKFFYLRTKSRKPMENICIFENQDVEAIRKTAVAGEIYQAIKRINRDMKKNAQIYLFCDSNEEVDIVRQQLKNVQYVKQEILFVEKGENGKKEGQSKLVEKINRVQDALLEYVHSNIDSIRKKDIRSQASIADKSEFSKILKYLEPFLTTYHIESKGQKFILKHDTESKDVS</sequence>
<dbReference type="AlphaFoldDB" id="A0A544UK67"/>
<dbReference type="OrthoDB" id="1805550at2"/>
<evidence type="ECO:0008006" key="3">
    <source>
        <dbReference type="Google" id="ProtNLM"/>
    </source>
</evidence>
<gene>
    <name evidence="1" type="ORF">C7Y47_11405</name>
</gene>
<reference evidence="1 2" key="1">
    <citation type="submission" date="2018-03" db="EMBL/GenBank/DDBJ databases">
        <title>Aerobic endospore-forming bacteria genome sequencing and assembly.</title>
        <authorList>
            <person name="Cavalcante D.A."/>
            <person name="Driks A."/>
            <person name="Putonti C."/>
            <person name="De-Souza M.T."/>
        </authorList>
    </citation>
    <scope>NUCLEOTIDE SEQUENCE [LARGE SCALE GENOMIC DNA]</scope>
    <source>
        <strain evidence="1 2">SDF0037</strain>
    </source>
</reference>
<dbReference type="RefSeq" id="WP_142508895.1">
    <property type="nucleotide sequence ID" value="NZ_SADV01000007.1"/>
</dbReference>
<dbReference type="EMBL" id="SADV01000007">
    <property type="protein sequence ID" value="TQR33637.1"/>
    <property type="molecule type" value="Genomic_DNA"/>
</dbReference>
<proteinExistence type="predicted"/>
<protein>
    <recommendedName>
        <fullName evidence="3">DEAD/DEAH box helicase</fullName>
    </recommendedName>
</protein>
<name>A0A544UK67_LYSSH</name>
<organism evidence="1 2">
    <name type="scientific">Lysinibacillus sphaericus</name>
    <name type="common">Bacillus sphaericus</name>
    <dbReference type="NCBI Taxonomy" id="1421"/>
    <lineage>
        <taxon>Bacteria</taxon>
        <taxon>Bacillati</taxon>
        <taxon>Bacillota</taxon>
        <taxon>Bacilli</taxon>
        <taxon>Bacillales</taxon>
        <taxon>Bacillaceae</taxon>
        <taxon>Lysinibacillus</taxon>
    </lineage>
</organism>